<proteinExistence type="predicted"/>
<organism evidence="1 2">
    <name type="scientific">Klebsiella phage N1M2</name>
    <dbReference type="NCBI Taxonomy" id="2664939"/>
    <lineage>
        <taxon>Viruses</taxon>
        <taxon>Duplodnaviria</taxon>
        <taxon>Heunggongvirae</taxon>
        <taxon>Uroviricota</taxon>
        <taxon>Caudoviricetes</taxon>
        <taxon>Chimalliviridae</taxon>
        <taxon>Nimduovirus</taxon>
        <taxon>Nimduovirus N1M2</taxon>
    </lineage>
</organism>
<gene>
    <name evidence="1" type="ORF">N1M2_172</name>
</gene>
<protein>
    <submittedName>
        <fullName evidence="1">Uncharacterized protein</fullName>
    </submittedName>
</protein>
<keyword evidence="2" id="KW-1185">Reference proteome</keyword>
<evidence type="ECO:0000313" key="1">
    <source>
        <dbReference type="EMBL" id="QGH72035.1"/>
    </source>
</evidence>
<reference evidence="1 2" key="1">
    <citation type="submission" date="2019-11" db="EMBL/GenBank/DDBJ databases">
        <authorList>
            <person name="Lewis R."/>
            <person name="Clooney A.G."/>
            <person name="Stockdale S.R."/>
            <person name="Buttimer C."/>
            <person name="Draper L.A."/>
            <person name="Ross R.P."/>
            <person name="Hill C."/>
        </authorList>
    </citation>
    <scope>NUCLEOTIDE SEQUENCE [LARGE SCALE GENOMIC DNA]</scope>
</reference>
<name>A0A6B7ZF48_9CAUD</name>
<dbReference type="Proteomes" id="UP000464669">
    <property type="component" value="Segment"/>
</dbReference>
<dbReference type="EMBL" id="MN642089">
    <property type="protein sequence ID" value="QGH72035.1"/>
    <property type="molecule type" value="Genomic_DNA"/>
</dbReference>
<sequence length="133" mass="15417">MKVTVDLTAPESHPTSKLPKALREFWYFKDGEELRRLIDYTGCPNTGCQHALRVWGERADVTAWLDLFQETYPETEPEIMLIKSKIRLAFVHGTGLNKLGGLTVDLKTITRQVGYNGEILTRPYFWAPFWEER</sequence>
<evidence type="ECO:0000313" key="2">
    <source>
        <dbReference type="Proteomes" id="UP000464669"/>
    </source>
</evidence>
<accession>A0A6B7ZF48</accession>